<dbReference type="OrthoDB" id="3763081at2"/>
<evidence type="ECO:0000313" key="2">
    <source>
        <dbReference type="EMBL" id="VEG48792.1"/>
    </source>
</evidence>
<protein>
    <submittedName>
        <fullName evidence="2">Putative NADH-flavin reductase</fullName>
    </submittedName>
</protein>
<dbReference type="Proteomes" id="UP000282551">
    <property type="component" value="Chromosome"/>
</dbReference>
<dbReference type="PANTHER" id="PTHR43355:SF2">
    <property type="entry name" value="FLAVIN REDUCTASE (NADPH)"/>
    <property type="match status" value="1"/>
</dbReference>
<evidence type="ECO:0000313" key="3">
    <source>
        <dbReference type="Proteomes" id="UP000282551"/>
    </source>
</evidence>
<dbReference type="AlphaFoldDB" id="A0A3S4VJ48"/>
<name>A0A3S4VJ48_MYCCI</name>
<dbReference type="GO" id="GO:0004074">
    <property type="term" value="F:biliverdin reductase [NAD(P)H] activity"/>
    <property type="evidence" value="ECO:0007669"/>
    <property type="project" value="TreeGrafter"/>
</dbReference>
<sequence>MRITIFGANGPTGRLLTRQALDGGHTAVAVTRRPDDFPLTDPALTVVDADVRQTTTHALDDAVAGADAVLSTLGVPFSRHRIDTYSTGAANIVAAMHRTGVRRLVVVSSTAVDHYPGRTNAPVLLRFLEPVLKRTAGKSTYDDQRRMEDIVRVSGLDWTIVRPSGLFELPFVTDYVAGQVDPEGAFTSRTDLAHYLLTLAAAPGPRATVTVSTVEHAPTMWQTVKREAFKNA</sequence>
<dbReference type="RefSeq" id="WP_126334541.1">
    <property type="nucleotide sequence ID" value="NZ_AP022604.1"/>
</dbReference>
<proteinExistence type="predicted"/>
<dbReference type="Pfam" id="PF13460">
    <property type="entry name" value="NAD_binding_10"/>
    <property type="match status" value="1"/>
</dbReference>
<keyword evidence="3" id="KW-1185">Reference proteome</keyword>
<accession>A0A3S4VJ48</accession>
<gene>
    <name evidence="2" type="ORF">NCTC10485_03094</name>
</gene>
<dbReference type="Gene3D" id="3.40.50.720">
    <property type="entry name" value="NAD(P)-binding Rossmann-like Domain"/>
    <property type="match status" value="1"/>
</dbReference>
<reference evidence="2 3" key="1">
    <citation type="submission" date="2018-12" db="EMBL/GenBank/DDBJ databases">
        <authorList>
            <consortium name="Pathogen Informatics"/>
        </authorList>
    </citation>
    <scope>NUCLEOTIDE SEQUENCE [LARGE SCALE GENOMIC DNA]</scope>
    <source>
        <strain evidence="2 3">NCTC10485</strain>
    </source>
</reference>
<dbReference type="EMBL" id="LR134355">
    <property type="protein sequence ID" value="VEG48792.1"/>
    <property type="molecule type" value="Genomic_DNA"/>
</dbReference>
<evidence type="ECO:0000259" key="1">
    <source>
        <dbReference type="Pfam" id="PF13460"/>
    </source>
</evidence>
<dbReference type="InterPro" id="IPR036291">
    <property type="entry name" value="NAD(P)-bd_dom_sf"/>
</dbReference>
<dbReference type="SUPFAM" id="SSF51735">
    <property type="entry name" value="NAD(P)-binding Rossmann-fold domains"/>
    <property type="match status" value="1"/>
</dbReference>
<organism evidence="2 3">
    <name type="scientific">Mycolicibacterium chitae</name>
    <name type="common">Mycobacterium chitae</name>
    <dbReference type="NCBI Taxonomy" id="1792"/>
    <lineage>
        <taxon>Bacteria</taxon>
        <taxon>Bacillati</taxon>
        <taxon>Actinomycetota</taxon>
        <taxon>Actinomycetes</taxon>
        <taxon>Mycobacteriales</taxon>
        <taxon>Mycobacteriaceae</taxon>
        <taxon>Mycolicibacterium</taxon>
    </lineage>
</organism>
<dbReference type="InterPro" id="IPR016040">
    <property type="entry name" value="NAD(P)-bd_dom"/>
</dbReference>
<dbReference type="InterPro" id="IPR051606">
    <property type="entry name" value="Polyketide_Oxido-like"/>
</dbReference>
<feature type="domain" description="NAD(P)-binding" evidence="1">
    <location>
        <begin position="7"/>
        <end position="202"/>
    </location>
</feature>
<dbReference type="GO" id="GO:0042602">
    <property type="term" value="F:riboflavin reductase (NADPH) activity"/>
    <property type="evidence" value="ECO:0007669"/>
    <property type="project" value="TreeGrafter"/>
</dbReference>
<dbReference type="PANTHER" id="PTHR43355">
    <property type="entry name" value="FLAVIN REDUCTASE (NADPH)"/>
    <property type="match status" value="1"/>
</dbReference>